<dbReference type="Proteomes" id="UP000001194">
    <property type="component" value="Unassembled WGS sequence"/>
</dbReference>
<feature type="chain" id="PRO_5002748832" evidence="1">
    <location>
        <begin position="20"/>
        <end position="110"/>
    </location>
</feature>
<reference evidence="2 3" key="1">
    <citation type="journal article" date="2008" name="Nature">
        <title>The genome of Laccaria bicolor provides insights into mycorrhizal symbiosis.</title>
        <authorList>
            <person name="Martin F."/>
            <person name="Aerts A."/>
            <person name="Ahren D."/>
            <person name="Brun A."/>
            <person name="Danchin E.G.J."/>
            <person name="Duchaussoy F."/>
            <person name="Gibon J."/>
            <person name="Kohler A."/>
            <person name="Lindquist E."/>
            <person name="Pereda V."/>
            <person name="Salamov A."/>
            <person name="Shapiro H.J."/>
            <person name="Wuyts J."/>
            <person name="Blaudez D."/>
            <person name="Buee M."/>
            <person name="Brokstein P."/>
            <person name="Canbaeck B."/>
            <person name="Cohen D."/>
            <person name="Courty P.E."/>
            <person name="Coutinho P.M."/>
            <person name="Delaruelle C."/>
            <person name="Detter J.C."/>
            <person name="Deveau A."/>
            <person name="DiFazio S."/>
            <person name="Duplessis S."/>
            <person name="Fraissinet-Tachet L."/>
            <person name="Lucic E."/>
            <person name="Frey-Klett P."/>
            <person name="Fourrey C."/>
            <person name="Feussner I."/>
            <person name="Gay G."/>
            <person name="Grimwood J."/>
            <person name="Hoegger P.J."/>
            <person name="Jain P."/>
            <person name="Kilaru S."/>
            <person name="Labbe J."/>
            <person name="Lin Y.C."/>
            <person name="Legue V."/>
            <person name="Le Tacon F."/>
            <person name="Marmeisse R."/>
            <person name="Melayah D."/>
            <person name="Montanini B."/>
            <person name="Muratet M."/>
            <person name="Nehls U."/>
            <person name="Niculita-Hirzel H."/>
            <person name="Oudot-Le Secq M.P."/>
            <person name="Peter M."/>
            <person name="Quesneville H."/>
            <person name="Rajashekar B."/>
            <person name="Reich M."/>
            <person name="Rouhier N."/>
            <person name="Schmutz J."/>
            <person name="Yin T."/>
            <person name="Chalot M."/>
            <person name="Henrissat B."/>
            <person name="Kuees U."/>
            <person name="Lucas S."/>
            <person name="Van de Peer Y."/>
            <person name="Podila G.K."/>
            <person name="Polle A."/>
            <person name="Pukkila P.J."/>
            <person name="Richardson P.M."/>
            <person name="Rouze P."/>
            <person name="Sanders I.R."/>
            <person name="Stajich J.E."/>
            <person name="Tunlid A."/>
            <person name="Tuskan G."/>
            <person name="Grigoriev I.V."/>
        </authorList>
    </citation>
    <scope>NUCLEOTIDE SEQUENCE [LARGE SCALE GENOMIC DNA]</scope>
    <source>
        <strain evidence="3">S238N-H82 / ATCC MYA-4686</strain>
    </source>
</reference>
<dbReference type="RefSeq" id="XP_001878074.1">
    <property type="nucleotide sequence ID" value="XM_001878039.1"/>
</dbReference>
<dbReference type="InParanoid" id="B0D2M1"/>
<keyword evidence="3" id="KW-1185">Reference proteome</keyword>
<dbReference type="GeneID" id="6074233"/>
<dbReference type="EMBL" id="DS547096">
    <property type="protein sequence ID" value="EDR10773.1"/>
    <property type="molecule type" value="Genomic_DNA"/>
</dbReference>
<keyword evidence="1" id="KW-0732">Signal</keyword>
<dbReference type="KEGG" id="lbc:LACBIDRAFT_324657"/>
<dbReference type="AlphaFoldDB" id="B0D2M1"/>
<organism evidence="3">
    <name type="scientific">Laccaria bicolor (strain S238N-H82 / ATCC MYA-4686)</name>
    <name type="common">Bicoloured deceiver</name>
    <name type="synonym">Laccaria laccata var. bicolor</name>
    <dbReference type="NCBI Taxonomy" id="486041"/>
    <lineage>
        <taxon>Eukaryota</taxon>
        <taxon>Fungi</taxon>
        <taxon>Dikarya</taxon>
        <taxon>Basidiomycota</taxon>
        <taxon>Agaricomycotina</taxon>
        <taxon>Agaricomycetes</taxon>
        <taxon>Agaricomycetidae</taxon>
        <taxon>Agaricales</taxon>
        <taxon>Agaricineae</taxon>
        <taxon>Hydnangiaceae</taxon>
        <taxon>Laccaria</taxon>
    </lineage>
</organism>
<evidence type="ECO:0000313" key="2">
    <source>
        <dbReference type="EMBL" id="EDR10773.1"/>
    </source>
</evidence>
<sequence length="110" mass="12425">MAWVLLELLCWADNWQINTQHNDHIWLIIFSTYGCIMVRKGRHTHTDEENYTSSSSCPPCTLAMTDKDQENSHRPLQPTTITSRLTALANAHQGKAWALLPPHPTSAVST</sequence>
<evidence type="ECO:0000313" key="3">
    <source>
        <dbReference type="Proteomes" id="UP000001194"/>
    </source>
</evidence>
<gene>
    <name evidence="2" type="ORF">LACBIDRAFT_324657</name>
</gene>
<proteinExistence type="predicted"/>
<name>B0D2M1_LACBS</name>
<dbReference type="HOGENOM" id="CLU_2171509_0_0_1"/>
<accession>B0D2M1</accession>
<protein>
    <submittedName>
        <fullName evidence="2">Predicted protein</fullName>
    </submittedName>
</protein>
<evidence type="ECO:0000256" key="1">
    <source>
        <dbReference type="SAM" id="SignalP"/>
    </source>
</evidence>
<feature type="signal peptide" evidence="1">
    <location>
        <begin position="1"/>
        <end position="19"/>
    </location>
</feature>